<dbReference type="Gene3D" id="1.25.40.10">
    <property type="entry name" value="Tetratricopeptide repeat domain"/>
    <property type="match status" value="2"/>
</dbReference>
<dbReference type="OrthoDB" id="202041at2759"/>
<dbReference type="PANTHER" id="PTHR43628:SF1">
    <property type="entry name" value="CHITIN SYNTHASE REGULATORY FACTOR 2-RELATED"/>
    <property type="match status" value="1"/>
</dbReference>
<evidence type="ECO:0000313" key="2">
    <source>
        <dbReference type="EMBL" id="GMI39266.1"/>
    </source>
</evidence>
<comment type="caution">
    <text evidence="2">The sequence shown here is derived from an EMBL/GenBank/DDBJ whole genome shotgun (WGS) entry which is preliminary data.</text>
</comment>
<dbReference type="PANTHER" id="PTHR43628">
    <property type="entry name" value="ACTIVATOR OF C KINASE PROTEIN 1-RELATED"/>
    <property type="match status" value="1"/>
</dbReference>
<dbReference type="SMART" id="SM00671">
    <property type="entry name" value="SEL1"/>
    <property type="match status" value="3"/>
</dbReference>
<keyword evidence="3" id="KW-1185">Reference proteome</keyword>
<dbReference type="InterPro" id="IPR052945">
    <property type="entry name" value="Mitotic_Regulator"/>
</dbReference>
<evidence type="ECO:0000313" key="3">
    <source>
        <dbReference type="Proteomes" id="UP001165065"/>
    </source>
</evidence>
<dbReference type="InterPro" id="IPR006597">
    <property type="entry name" value="Sel1-like"/>
</dbReference>
<name>A0A9W7G7W1_9STRA</name>
<evidence type="ECO:0008006" key="4">
    <source>
        <dbReference type="Google" id="ProtNLM"/>
    </source>
</evidence>
<protein>
    <recommendedName>
        <fullName evidence="4">HCP-like protein</fullName>
    </recommendedName>
</protein>
<evidence type="ECO:0000256" key="1">
    <source>
        <dbReference type="SAM" id="MobiDB-lite"/>
    </source>
</evidence>
<gene>
    <name evidence="2" type="ORF">TrCOL_g10215</name>
</gene>
<sequence>METLSMTDTPSKADTLWNQYLQAKAAEDALASSQAASEAAKQDKFAEEGISNTSSPTGPTVDVKSGVAVVRSISKKARKDAKKALSNKLGSDKVSDKEGSSSKFLKMAASQGHSSAMVIMGNQSMSLCRDRTSPIHVRKTSALQALKWWENSKHKEGWYNAGHAYYDGIPGVLDKDETKALELFVKAAEEGDVDAMFFVGVREGDVEVVRRAMYGGHADAAHWVALWEYGEGEDGGGDVNAFRVNLLKAAEMGSGDAMGLVGQCYFNGTDGFGKDEGKAMEWWRKGCEGGHGDSCVNVGALMYNGWRGGGVDRRGAFEMYQRGGEMGCKEGWRNAAACLAEGEGVEKCERTAKYIVDTMLKEK</sequence>
<dbReference type="EMBL" id="BRYA01000099">
    <property type="protein sequence ID" value="GMI39266.1"/>
    <property type="molecule type" value="Genomic_DNA"/>
</dbReference>
<dbReference type="Proteomes" id="UP001165065">
    <property type="component" value="Unassembled WGS sequence"/>
</dbReference>
<dbReference type="Pfam" id="PF08238">
    <property type="entry name" value="Sel1"/>
    <property type="match status" value="3"/>
</dbReference>
<reference evidence="3" key="1">
    <citation type="journal article" date="2023" name="Commun. Biol.">
        <title>Genome analysis of Parmales, the sister group of diatoms, reveals the evolutionary specialization of diatoms from phago-mixotrophs to photoautotrophs.</title>
        <authorList>
            <person name="Ban H."/>
            <person name="Sato S."/>
            <person name="Yoshikawa S."/>
            <person name="Yamada K."/>
            <person name="Nakamura Y."/>
            <person name="Ichinomiya M."/>
            <person name="Sato N."/>
            <person name="Blanc-Mathieu R."/>
            <person name="Endo H."/>
            <person name="Kuwata A."/>
            <person name="Ogata H."/>
        </authorList>
    </citation>
    <scope>NUCLEOTIDE SEQUENCE [LARGE SCALE GENOMIC DNA]</scope>
</reference>
<proteinExistence type="predicted"/>
<dbReference type="AlphaFoldDB" id="A0A9W7G7W1"/>
<organism evidence="2 3">
    <name type="scientific">Triparma columacea</name>
    <dbReference type="NCBI Taxonomy" id="722753"/>
    <lineage>
        <taxon>Eukaryota</taxon>
        <taxon>Sar</taxon>
        <taxon>Stramenopiles</taxon>
        <taxon>Ochrophyta</taxon>
        <taxon>Bolidophyceae</taxon>
        <taxon>Parmales</taxon>
        <taxon>Triparmaceae</taxon>
        <taxon>Triparma</taxon>
    </lineage>
</organism>
<accession>A0A9W7G7W1</accession>
<dbReference type="SUPFAM" id="SSF81901">
    <property type="entry name" value="HCP-like"/>
    <property type="match status" value="2"/>
</dbReference>
<feature type="region of interest" description="Disordered" evidence="1">
    <location>
        <begin position="31"/>
        <end position="65"/>
    </location>
</feature>
<dbReference type="InterPro" id="IPR011990">
    <property type="entry name" value="TPR-like_helical_dom_sf"/>
</dbReference>